<gene>
    <name evidence="3" type="ORF">HMN09_00839200</name>
</gene>
<organism evidence="3 4">
    <name type="scientific">Mycena chlorophos</name>
    <name type="common">Agaric fungus</name>
    <name type="synonym">Agaricus chlorophos</name>
    <dbReference type="NCBI Taxonomy" id="658473"/>
    <lineage>
        <taxon>Eukaryota</taxon>
        <taxon>Fungi</taxon>
        <taxon>Dikarya</taxon>
        <taxon>Basidiomycota</taxon>
        <taxon>Agaricomycotina</taxon>
        <taxon>Agaricomycetes</taxon>
        <taxon>Agaricomycetidae</taxon>
        <taxon>Agaricales</taxon>
        <taxon>Marasmiineae</taxon>
        <taxon>Mycenaceae</taxon>
        <taxon>Mycena</taxon>
    </lineage>
</organism>
<feature type="region of interest" description="Disordered" evidence="1">
    <location>
        <begin position="357"/>
        <end position="415"/>
    </location>
</feature>
<dbReference type="OrthoDB" id="10657071at2759"/>
<feature type="compositionally biased region" description="Acidic residues" evidence="1">
    <location>
        <begin position="395"/>
        <end position="406"/>
    </location>
</feature>
<feature type="region of interest" description="Disordered" evidence="1">
    <location>
        <begin position="20"/>
        <end position="41"/>
    </location>
</feature>
<keyword evidence="4" id="KW-1185">Reference proteome</keyword>
<accession>A0A8H6ST16</accession>
<keyword evidence="2" id="KW-0472">Membrane</keyword>
<evidence type="ECO:0000313" key="4">
    <source>
        <dbReference type="Proteomes" id="UP000613580"/>
    </source>
</evidence>
<comment type="caution">
    <text evidence="3">The sequence shown here is derived from an EMBL/GenBank/DDBJ whole genome shotgun (WGS) entry which is preliminary data.</text>
</comment>
<feature type="region of interest" description="Disordered" evidence="1">
    <location>
        <begin position="201"/>
        <end position="296"/>
    </location>
</feature>
<keyword evidence="2" id="KW-0812">Transmembrane</keyword>
<protein>
    <submittedName>
        <fullName evidence="3">Uncharacterized protein</fullName>
    </submittedName>
</protein>
<feature type="region of interest" description="Disordered" evidence="1">
    <location>
        <begin position="436"/>
        <end position="461"/>
    </location>
</feature>
<evidence type="ECO:0000256" key="2">
    <source>
        <dbReference type="SAM" id="Phobius"/>
    </source>
</evidence>
<sequence>MSSTGGVSRFASSFLRRRRRPVRYDKTNRTPPRKIPRHGSIQYIGGPRRFGGSHILFLLLRPSSFFDFDFFRVATMPLLPRTTAEPGSGPISFVPTTTPIPSLSGSTAPAARSASAAATTASPTKASSAIAEGAIAAVVVIAIGLLGIGGFFVWRRWMRGRRALDADGDDDDDDATLAASSTRSSLLRRKSTFFDRGLPADDEDSSLWDGSAEKAPPVPRIPRKYQHQRRHGSGGSASVPLMDDAASVAGFSGNHHRAGSDPDFVFGAAPQVGDSRLRSKSSSPRPSRPRRPAIDPGLELVDLPVLGPTDEARVPLVPLRTVGAARQASIESPQDTVVIAPSVAVVGVQPLDLRAKKQNHNRGRSSVDLDLPPMILPLGPGKTSNRQTMPVSPRDDEDDEEFEDEVPSGTGTNTGTGAYLSRFLSYYLTRKPTAAPARKPSKLMAIPATPTPTATATTPSPSPSFLDAYYAHLDDVVRGRPHPQPRSPAETSNRLTRFLSYYLSPEQKARKATMIQKQRV</sequence>
<reference evidence="3" key="1">
    <citation type="submission" date="2020-05" db="EMBL/GenBank/DDBJ databases">
        <title>Mycena genomes resolve the evolution of fungal bioluminescence.</title>
        <authorList>
            <person name="Tsai I.J."/>
        </authorList>
    </citation>
    <scope>NUCLEOTIDE SEQUENCE</scope>
    <source>
        <strain evidence="3">110903Hualien_Pintung</strain>
    </source>
</reference>
<dbReference type="AlphaFoldDB" id="A0A8H6ST16"/>
<feature type="transmembrane region" description="Helical" evidence="2">
    <location>
        <begin position="133"/>
        <end position="154"/>
    </location>
</feature>
<feature type="compositionally biased region" description="Basic residues" evidence="1">
    <location>
        <begin position="221"/>
        <end position="232"/>
    </location>
</feature>
<dbReference type="Proteomes" id="UP000613580">
    <property type="component" value="Unassembled WGS sequence"/>
</dbReference>
<dbReference type="EMBL" id="JACAZE010000011">
    <property type="protein sequence ID" value="KAF7304372.1"/>
    <property type="molecule type" value="Genomic_DNA"/>
</dbReference>
<keyword evidence="2" id="KW-1133">Transmembrane helix</keyword>
<name>A0A8H6ST16_MYCCL</name>
<feature type="compositionally biased region" description="Low complexity" evidence="1">
    <location>
        <begin position="447"/>
        <end position="459"/>
    </location>
</feature>
<proteinExistence type="predicted"/>
<evidence type="ECO:0000313" key="3">
    <source>
        <dbReference type="EMBL" id="KAF7304372.1"/>
    </source>
</evidence>
<evidence type="ECO:0000256" key="1">
    <source>
        <dbReference type="SAM" id="MobiDB-lite"/>
    </source>
</evidence>